<feature type="compositionally biased region" description="Low complexity" evidence="1">
    <location>
        <begin position="317"/>
        <end position="331"/>
    </location>
</feature>
<feature type="compositionally biased region" description="Polar residues" evidence="1">
    <location>
        <begin position="555"/>
        <end position="569"/>
    </location>
</feature>
<dbReference type="EMBL" id="FAOZ01000039">
    <property type="protein sequence ID" value="CUU60416.1"/>
    <property type="molecule type" value="Genomic_DNA"/>
</dbReference>
<feature type="compositionally biased region" description="Low complexity" evidence="1">
    <location>
        <begin position="475"/>
        <end position="504"/>
    </location>
</feature>
<feature type="compositionally biased region" description="Low complexity" evidence="1">
    <location>
        <begin position="96"/>
        <end position="121"/>
    </location>
</feature>
<name>A0A0S4QXR7_9ACTN</name>
<organism evidence="3 4">
    <name type="scientific">Parafrankia irregularis</name>
    <dbReference type="NCBI Taxonomy" id="795642"/>
    <lineage>
        <taxon>Bacteria</taxon>
        <taxon>Bacillati</taxon>
        <taxon>Actinomycetota</taxon>
        <taxon>Actinomycetes</taxon>
        <taxon>Frankiales</taxon>
        <taxon>Frankiaceae</taxon>
        <taxon>Parafrankia</taxon>
    </lineage>
</organism>
<dbReference type="AlphaFoldDB" id="A0A0S4QXR7"/>
<evidence type="ECO:0000256" key="1">
    <source>
        <dbReference type="SAM" id="MobiDB-lite"/>
    </source>
</evidence>
<gene>
    <name evidence="3" type="ORF">Ga0074812_13951</name>
</gene>
<feature type="region of interest" description="Disordered" evidence="1">
    <location>
        <begin position="609"/>
        <end position="689"/>
    </location>
</feature>
<dbReference type="Proteomes" id="UP000198802">
    <property type="component" value="Unassembled WGS sequence"/>
</dbReference>
<evidence type="ECO:0000313" key="4">
    <source>
        <dbReference type="Proteomes" id="UP000198802"/>
    </source>
</evidence>
<proteinExistence type="predicted"/>
<feature type="compositionally biased region" description="Low complexity" evidence="1">
    <location>
        <begin position="278"/>
        <end position="308"/>
    </location>
</feature>
<dbReference type="InterPro" id="IPR043725">
    <property type="entry name" value="DUF5667"/>
</dbReference>
<accession>A0A0S4QXR7</accession>
<feature type="compositionally biased region" description="Low complexity" evidence="1">
    <location>
        <begin position="609"/>
        <end position="644"/>
    </location>
</feature>
<reference evidence="4" key="1">
    <citation type="submission" date="2015-11" db="EMBL/GenBank/DDBJ databases">
        <authorList>
            <person name="Varghese N."/>
        </authorList>
    </citation>
    <scope>NUCLEOTIDE SEQUENCE [LARGE SCALE GENOMIC DNA]</scope>
    <source>
        <strain evidence="4">DSM 45899</strain>
    </source>
</reference>
<feature type="compositionally biased region" description="Polar residues" evidence="1">
    <location>
        <begin position="665"/>
        <end position="689"/>
    </location>
</feature>
<protein>
    <recommendedName>
        <fullName evidence="2">DUF5667 domain-containing protein</fullName>
    </recommendedName>
</protein>
<feature type="compositionally biased region" description="Low complexity" evidence="1">
    <location>
        <begin position="539"/>
        <end position="554"/>
    </location>
</feature>
<feature type="region of interest" description="Disordered" evidence="1">
    <location>
        <begin position="1"/>
        <end position="30"/>
    </location>
</feature>
<keyword evidence="4" id="KW-1185">Reference proteome</keyword>
<feature type="region of interest" description="Disordered" evidence="1">
    <location>
        <begin position="422"/>
        <end position="569"/>
    </location>
</feature>
<feature type="region of interest" description="Disordered" evidence="1">
    <location>
        <begin position="233"/>
        <end position="335"/>
    </location>
</feature>
<sequence>MVASGGPRRRSARADRAAALLDGGRPPRDEYEQQLARTISTLRALPVPAMSPSTRAETRAMLLARLSIAGLTDAAAGPAGTTGPISVPEPVSATSPTGAPGPVDAAADAADAAGTADTAGTAGTGGTGAAPAHRATIVTRPDRAHLRRAVRSARPALVGALAASVAAVGVAVSSTDALPGEFLYGVKRHVEQLQVSLAASRVERAKAQLAVARTRMNELTAVLGQATSATGDAAVDAGTHTGSGHGDAGRPGSTGDPVAAAEPDPRARPGAGEAGLSPAPGEQWPAGAPAAQAPAGSPAGRPGAHTGAAGAGGAPTAGGQTAAMPPTAHATAGGGSVRARDLTTAAALLHDWCTDAAAGSEVLIEEIRSGNTDAWKTLNEFNTDQSTRLDALLGVLGSSAGPDATEARRIIRDVGSVLTFTSAHSGGPSTPVGSGSGSALGPGTATAGDGNSSAGTATANPGPAPRPPRASTVGPPQSQAATQPAQTSPEAPAIDAAASGIAPSLPLPAPPSSSAADAGADARTRADAGADAGAGAGAAGAEASSVSEPAAQPSTDPVTPQSATATPQASAGLDATAWAGALETAGLLDASRDLVSYVGVGFGVSSDPDAGSTAAAADGTAQAASPQSVASDGAAARAGGNMAGDIVAGSAEPAPATEPVPATESGTTVLGATTSSADAPGQTQATPAE</sequence>
<evidence type="ECO:0000259" key="2">
    <source>
        <dbReference type="Pfam" id="PF18915"/>
    </source>
</evidence>
<feature type="domain" description="DUF5667" evidence="2">
    <location>
        <begin position="177"/>
        <end position="222"/>
    </location>
</feature>
<feature type="compositionally biased region" description="Low complexity" evidence="1">
    <location>
        <begin position="651"/>
        <end position="664"/>
    </location>
</feature>
<feature type="region of interest" description="Disordered" evidence="1">
    <location>
        <begin position="75"/>
        <end position="131"/>
    </location>
</feature>
<evidence type="ECO:0000313" key="3">
    <source>
        <dbReference type="EMBL" id="CUU60416.1"/>
    </source>
</evidence>
<dbReference type="Pfam" id="PF18915">
    <property type="entry name" value="DUF5667"/>
    <property type="match status" value="1"/>
</dbReference>